<evidence type="ECO:0000313" key="3">
    <source>
        <dbReference type="Proteomes" id="UP000011885"/>
    </source>
</evidence>
<organism evidence="2 3">
    <name type="scientific">Rhodopirellula sallentina SM41</name>
    <dbReference type="NCBI Taxonomy" id="1263870"/>
    <lineage>
        <taxon>Bacteria</taxon>
        <taxon>Pseudomonadati</taxon>
        <taxon>Planctomycetota</taxon>
        <taxon>Planctomycetia</taxon>
        <taxon>Pirellulales</taxon>
        <taxon>Pirellulaceae</taxon>
        <taxon>Rhodopirellula</taxon>
    </lineage>
</organism>
<evidence type="ECO:0000313" key="2">
    <source>
        <dbReference type="EMBL" id="EMI57221.1"/>
    </source>
</evidence>
<proteinExistence type="predicted"/>
<evidence type="ECO:0000256" key="1">
    <source>
        <dbReference type="SAM" id="MobiDB-lite"/>
    </source>
</evidence>
<dbReference type="PATRIC" id="fig|1263870.3.peg.1428"/>
<keyword evidence="3" id="KW-1185">Reference proteome</keyword>
<feature type="compositionally biased region" description="Polar residues" evidence="1">
    <location>
        <begin position="1"/>
        <end position="17"/>
    </location>
</feature>
<dbReference type="EMBL" id="ANOH01000103">
    <property type="protein sequence ID" value="EMI57221.1"/>
    <property type="molecule type" value="Genomic_DNA"/>
</dbReference>
<sequence>MSSNPETFTQAISNRSEIQTHRNPKTARACPVRLPQPCPFGCPVACSVLIAILD</sequence>
<gene>
    <name evidence="2" type="ORF">RSSM_01327</name>
</gene>
<protein>
    <submittedName>
        <fullName evidence="2">Uncharacterized protein</fullName>
    </submittedName>
</protein>
<name>M5UHB8_9BACT</name>
<reference evidence="2 3" key="1">
    <citation type="journal article" date="2013" name="Mar. Genomics">
        <title>Expression of sulfatases in Rhodopirellula baltica and the diversity of sulfatases in the genus Rhodopirellula.</title>
        <authorList>
            <person name="Wegner C.E."/>
            <person name="Richter-Heitmann T."/>
            <person name="Klindworth A."/>
            <person name="Klockow C."/>
            <person name="Richter M."/>
            <person name="Achstetter T."/>
            <person name="Glockner F.O."/>
            <person name="Harder J."/>
        </authorList>
    </citation>
    <scope>NUCLEOTIDE SEQUENCE [LARGE SCALE GENOMIC DNA]</scope>
    <source>
        <strain evidence="2 3">SM41</strain>
    </source>
</reference>
<dbReference type="Proteomes" id="UP000011885">
    <property type="component" value="Unassembled WGS sequence"/>
</dbReference>
<dbReference type="AlphaFoldDB" id="M5UHB8"/>
<accession>M5UHB8</accession>
<feature type="region of interest" description="Disordered" evidence="1">
    <location>
        <begin position="1"/>
        <end position="25"/>
    </location>
</feature>
<comment type="caution">
    <text evidence="2">The sequence shown here is derived from an EMBL/GenBank/DDBJ whole genome shotgun (WGS) entry which is preliminary data.</text>
</comment>